<evidence type="ECO:0000313" key="1">
    <source>
        <dbReference type="EMBL" id="CAF1541067.1"/>
    </source>
</evidence>
<dbReference type="OrthoDB" id="10254310at2759"/>
<keyword evidence="3" id="KW-1185">Reference proteome</keyword>
<accession>A0A816FAF3</accession>
<evidence type="ECO:0000313" key="3">
    <source>
        <dbReference type="Proteomes" id="UP000663832"/>
    </source>
</evidence>
<feature type="non-terminal residue" evidence="2">
    <location>
        <position position="1"/>
    </location>
</feature>
<organism evidence="2 3">
    <name type="scientific">Adineta steineri</name>
    <dbReference type="NCBI Taxonomy" id="433720"/>
    <lineage>
        <taxon>Eukaryota</taxon>
        <taxon>Metazoa</taxon>
        <taxon>Spiralia</taxon>
        <taxon>Gnathifera</taxon>
        <taxon>Rotifera</taxon>
        <taxon>Eurotatoria</taxon>
        <taxon>Bdelloidea</taxon>
        <taxon>Adinetida</taxon>
        <taxon>Adinetidae</taxon>
        <taxon>Adineta</taxon>
    </lineage>
</organism>
<dbReference type="AlphaFoldDB" id="A0A816FAF3"/>
<evidence type="ECO:0000313" key="2">
    <source>
        <dbReference type="EMBL" id="CAF1657425.1"/>
    </source>
</evidence>
<dbReference type="Proteomes" id="UP000663832">
    <property type="component" value="Unassembled WGS sequence"/>
</dbReference>
<dbReference type="EMBL" id="CAJNOI010004249">
    <property type="protein sequence ID" value="CAF1541067.1"/>
    <property type="molecule type" value="Genomic_DNA"/>
</dbReference>
<protein>
    <submittedName>
        <fullName evidence="2">Uncharacterized protein</fullName>
    </submittedName>
</protein>
<gene>
    <name evidence="1" type="ORF">BJG266_LOCUS45577</name>
    <name evidence="2" type="ORF">QVE165_LOCUS62573</name>
</gene>
<name>A0A816FAF3_9BILA</name>
<dbReference type="Proteomes" id="UP000663877">
    <property type="component" value="Unassembled WGS sequence"/>
</dbReference>
<proteinExistence type="predicted"/>
<sequence>MTDSKYFSTTRKGEIYELKAELNSDKRDRKK</sequence>
<dbReference type="EMBL" id="CAJNOM010004627">
    <property type="protein sequence ID" value="CAF1657425.1"/>
    <property type="molecule type" value="Genomic_DNA"/>
</dbReference>
<comment type="caution">
    <text evidence="2">The sequence shown here is derived from an EMBL/GenBank/DDBJ whole genome shotgun (WGS) entry which is preliminary data.</text>
</comment>
<reference evidence="2" key="1">
    <citation type="submission" date="2021-02" db="EMBL/GenBank/DDBJ databases">
        <authorList>
            <person name="Nowell W R."/>
        </authorList>
    </citation>
    <scope>NUCLEOTIDE SEQUENCE</scope>
</reference>